<accession>A0A3R8RTK5</accession>
<dbReference type="PANTHER" id="PTHR38477">
    <property type="entry name" value="HYPOTHETICAL EXPORTED PROTEIN"/>
    <property type="match status" value="1"/>
</dbReference>
<dbReference type="Proteomes" id="UP000268553">
    <property type="component" value="Unassembled WGS sequence"/>
</dbReference>
<feature type="chain" id="PRO_5018588369" evidence="1">
    <location>
        <begin position="26"/>
        <end position="208"/>
    </location>
</feature>
<dbReference type="EMBL" id="RWJI01000001">
    <property type="protein sequence ID" value="RRQ52347.1"/>
    <property type="molecule type" value="Genomic_DNA"/>
</dbReference>
<name>A0A3R8RTK5_9SPHN</name>
<reference evidence="2 3" key="1">
    <citation type="submission" date="2018-12" db="EMBL/GenBank/DDBJ databases">
        <authorList>
            <person name="Kim S.-J."/>
            <person name="Jung G.-Y."/>
        </authorList>
    </citation>
    <scope>NUCLEOTIDE SEQUENCE [LARGE SCALE GENOMIC DNA]</scope>
    <source>
        <strain evidence="2 3">03SU3-P</strain>
    </source>
</reference>
<dbReference type="OrthoDB" id="9815195at2"/>
<dbReference type="AlphaFoldDB" id="A0A3R8RTK5"/>
<evidence type="ECO:0000313" key="2">
    <source>
        <dbReference type="EMBL" id="RRQ52347.1"/>
    </source>
</evidence>
<comment type="caution">
    <text evidence="2">The sequence shown here is derived from an EMBL/GenBank/DDBJ whole genome shotgun (WGS) entry which is preliminary data.</text>
</comment>
<organism evidence="2 3">
    <name type="scientific">Sphingorhabdus wooponensis</name>
    <dbReference type="NCBI Taxonomy" id="940136"/>
    <lineage>
        <taxon>Bacteria</taxon>
        <taxon>Pseudomonadati</taxon>
        <taxon>Pseudomonadota</taxon>
        <taxon>Alphaproteobacteria</taxon>
        <taxon>Sphingomonadales</taxon>
        <taxon>Sphingomonadaceae</taxon>
        <taxon>Sphingorhabdus</taxon>
    </lineage>
</organism>
<sequence length="208" mass="22507">MNIGRRQFIHSAVLGASLLTVPSKAADIVFRPGTGAEPGSPSPLLLDRAKAALAAHNARIRNHDLLAIADFSKPSRDPRFYVVDLRSGKSDTFLVAHGKGSDPSHSGWVQHFSNVHGSEATSAGSYLVGETYFGQYGESRRLIGLDPQNDQAEARAIVIHPAWYVNRSLIQDQGKIGRSQGCFAFAKDDINVILERVAPGCLLYADKV</sequence>
<keyword evidence="3" id="KW-1185">Reference proteome</keyword>
<feature type="signal peptide" evidence="1">
    <location>
        <begin position="1"/>
        <end position="25"/>
    </location>
</feature>
<dbReference type="Pfam" id="PF13645">
    <property type="entry name" value="YkuD_2"/>
    <property type="match status" value="1"/>
</dbReference>
<dbReference type="PANTHER" id="PTHR38477:SF1">
    <property type="entry name" value="MUREIN L,D-TRANSPEPTIDASE CATALYTIC DOMAIN FAMILY PROTEIN"/>
    <property type="match status" value="1"/>
</dbReference>
<dbReference type="InterPro" id="IPR032676">
    <property type="entry name" value="YkuD_2"/>
</dbReference>
<gene>
    <name evidence="2" type="ORF">D7D48_05680</name>
</gene>
<proteinExistence type="predicted"/>
<keyword evidence="1" id="KW-0732">Signal</keyword>
<evidence type="ECO:0000256" key="1">
    <source>
        <dbReference type="SAM" id="SignalP"/>
    </source>
</evidence>
<protein>
    <submittedName>
        <fullName evidence="2">Twin-arginine translocation pathway signal protein</fullName>
    </submittedName>
</protein>
<evidence type="ECO:0000313" key="3">
    <source>
        <dbReference type="Proteomes" id="UP000268553"/>
    </source>
</evidence>